<dbReference type="Proteomes" id="UP000051863">
    <property type="component" value="Unassembled WGS sequence"/>
</dbReference>
<accession>A0A0R0CRA0</accession>
<dbReference type="GO" id="GO:0003700">
    <property type="term" value="F:DNA-binding transcription factor activity"/>
    <property type="evidence" value="ECO:0007669"/>
    <property type="project" value="InterPro"/>
</dbReference>
<name>A0A0R0CRA0_9GAMM</name>
<dbReference type="PANTHER" id="PTHR47893:SF1">
    <property type="entry name" value="REGULATORY PROTEIN PCHR"/>
    <property type="match status" value="1"/>
</dbReference>
<keyword evidence="6" id="KW-1185">Reference proteome</keyword>
<dbReference type="InterPro" id="IPR018062">
    <property type="entry name" value="HTH_AraC-typ_CS"/>
</dbReference>
<feature type="domain" description="HTH araC/xylS-type" evidence="4">
    <location>
        <begin position="219"/>
        <end position="314"/>
    </location>
</feature>
<dbReference type="InterPro" id="IPR009057">
    <property type="entry name" value="Homeodomain-like_sf"/>
</dbReference>
<keyword evidence="3" id="KW-0804">Transcription</keyword>
<dbReference type="SMART" id="SM00342">
    <property type="entry name" value="HTH_ARAC"/>
    <property type="match status" value="1"/>
</dbReference>
<dbReference type="EMBL" id="LDJJ01000021">
    <property type="protein sequence ID" value="KRG68551.1"/>
    <property type="molecule type" value="Genomic_DNA"/>
</dbReference>
<organism evidence="5 6">
    <name type="scientific">Stenotrophomonas terrae</name>
    <dbReference type="NCBI Taxonomy" id="405446"/>
    <lineage>
        <taxon>Bacteria</taxon>
        <taxon>Pseudomonadati</taxon>
        <taxon>Pseudomonadota</taxon>
        <taxon>Gammaproteobacteria</taxon>
        <taxon>Lysobacterales</taxon>
        <taxon>Lysobacteraceae</taxon>
        <taxon>Stenotrophomonas</taxon>
    </lineage>
</organism>
<dbReference type="Gene3D" id="1.10.10.60">
    <property type="entry name" value="Homeodomain-like"/>
    <property type="match status" value="2"/>
</dbReference>
<evidence type="ECO:0000259" key="4">
    <source>
        <dbReference type="PROSITE" id="PS01124"/>
    </source>
</evidence>
<keyword evidence="1" id="KW-0805">Transcription regulation</keyword>
<dbReference type="AlphaFoldDB" id="A0A0R0CRA0"/>
<dbReference type="GO" id="GO:0043565">
    <property type="term" value="F:sequence-specific DNA binding"/>
    <property type="evidence" value="ECO:0007669"/>
    <property type="project" value="InterPro"/>
</dbReference>
<reference evidence="5 6" key="1">
    <citation type="submission" date="2015-05" db="EMBL/GenBank/DDBJ databases">
        <title>Genome sequencing and analysis of members of genus Stenotrophomonas.</title>
        <authorList>
            <person name="Patil P.P."/>
            <person name="Midha S."/>
            <person name="Patil P.B."/>
        </authorList>
    </citation>
    <scope>NUCLEOTIDE SEQUENCE [LARGE SCALE GENOMIC DNA]</scope>
    <source>
        <strain evidence="5 6">DSM 18941</strain>
    </source>
</reference>
<dbReference type="PROSITE" id="PS01124">
    <property type="entry name" value="HTH_ARAC_FAMILY_2"/>
    <property type="match status" value="1"/>
</dbReference>
<dbReference type="Pfam" id="PF12833">
    <property type="entry name" value="HTH_18"/>
    <property type="match status" value="1"/>
</dbReference>
<comment type="caution">
    <text evidence="5">The sequence shown here is derived from an EMBL/GenBank/DDBJ whole genome shotgun (WGS) entry which is preliminary data.</text>
</comment>
<dbReference type="InterPro" id="IPR018060">
    <property type="entry name" value="HTH_AraC"/>
</dbReference>
<proteinExistence type="predicted"/>
<dbReference type="PANTHER" id="PTHR47893">
    <property type="entry name" value="REGULATORY PROTEIN PCHR"/>
    <property type="match status" value="1"/>
</dbReference>
<dbReference type="OrthoDB" id="6670788at2"/>
<evidence type="ECO:0000256" key="2">
    <source>
        <dbReference type="ARBA" id="ARBA00023125"/>
    </source>
</evidence>
<evidence type="ECO:0000313" key="6">
    <source>
        <dbReference type="Proteomes" id="UP000051863"/>
    </source>
</evidence>
<dbReference type="RefSeq" id="WP_057627905.1">
    <property type="nucleotide sequence ID" value="NZ_LDJJ01000021.1"/>
</dbReference>
<dbReference type="InterPro" id="IPR053142">
    <property type="entry name" value="PchR_regulatory_protein"/>
</dbReference>
<dbReference type="PATRIC" id="fig|405446.3.peg.938"/>
<evidence type="ECO:0000256" key="3">
    <source>
        <dbReference type="ARBA" id="ARBA00023163"/>
    </source>
</evidence>
<sequence>MQVYTCAELMDAAHALGGQVDFASGLPDAMPVLAGWQQVQALDAGLVLYLSRSRDMVGGCSHNRLPAGLTASFLLQGEADVAIGEERLRLDSRHNRNPAMLIHLREDDRFLRHWQAGRQETKVSLHFSDDWLAQQLDAVATPGITRLRRSHARNQRWQPTAALLRRAAGLFETDPSSPPLLRRLQQESFALELAAGVVQALAAEQGERALGAHLQRCVERLQQWLHSGEADSLSINQMARQLGTNAVDLQRGFQQQHGSSIAAYLRTLRLERARQALLRQRVPVEVAADIAGYAHTSSFSAAFKRQFGVSPSQL</sequence>
<gene>
    <name evidence="5" type="ORF">ABB27_07465</name>
</gene>
<evidence type="ECO:0000256" key="1">
    <source>
        <dbReference type="ARBA" id="ARBA00023015"/>
    </source>
</evidence>
<dbReference type="SUPFAM" id="SSF46689">
    <property type="entry name" value="Homeodomain-like"/>
    <property type="match status" value="2"/>
</dbReference>
<keyword evidence="2" id="KW-0238">DNA-binding</keyword>
<evidence type="ECO:0000313" key="5">
    <source>
        <dbReference type="EMBL" id="KRG68551.1"/>
    </source>
</evidence>
<dbReference type="PROSITE" id="PS00041">
    <property type="entry name" value="HTH_ARAC_FAMILY_1"/>
    <property type="match status" value="1"/>
</dbReference>
<protein>
    <submittedName>
        <fullName evidence="5">AraC family transcriptional regulator</fullName>
    </submittedName>
</protein>